<organism evidence="4 5">
    <name type="scientific">Pelobacter propionicus (strain DSM 2379 / NBRC 103807 / OttBd1)</name>
    <dbReference type="NCBI Taxonomy" id="338966"/>
    <lineage>
        <taxon>Bacteria</taxon>
        <taxon>Pseudomonadati</taxon>
        <taxon>Thermodesulfobacteriota</taxon>
        <taxon>Desulfuromonadia</taxon>
        <taxon>Desulfuromonadales</taxon>
        <taxon>Desulfuromonadaceae</taxon>
        <taxon>Pelobacter</taxon>
    </lineage>
</organism>
<gene>
    <name evidence="4" type="ordered locus">Ppro_2676</name>
</gene>
<name>A1ASF9_PELPD</name>
<evidence type="ECO:0000259" key="3">
    <source>
        <dbReference type="Pfam" id="PF12849"/>
    </source>
</evidence>
<dbReference type="SUPFAM" id="SSF53850">
    <property type="entry name" value="Periplasmic binding protein-like II"/>
    <property type="match status" value="1"/>
</dbReference>
<evidence type="ECO:0000256" key="2">
    <source>
        <dbReference type="SAM" id="SignalP"/>
    </source>
</evidence>
<evidence type="ECO:0000313" key="5">
    <source>
        <dbReference type="Proteomes" id="UP000006732"/>
    </source>
</evidence>
<dbReference type="eggNOG" id="COG0226">
    <property type="taxonomic scope" value="Bacteria"/>
</dbReference>
<protein>
    <submittedName>
        <fullName evidence="4">Phosphate ABC transporter substrate-binding protein, PhoT family</fullName>
    </submittedName>
</protein>
<dbReference type="InterPro" id="IPR024370">
    <property type="entry name" value="PBP_domain"/>
</dbReference>
<keyword evidence="1 2" id="KW-0732">Signal</keyword>
<dbReference type="Proteomes" id="UP000006732">
    <property type="component" value="Chromosome"/>
</dbReference>
<dbReference type="STRING" id="338966.Ppro_2676"/>
<feature type="signal peptide" evidence="2">
    <location>
        <begin position="1"/>
        <end position="19"/>
    </location>
</feature>
<reference evidence="4 5" key="1">
    <citation type="submission" date="2006-10" db="EMBL/GenBank/DDBJ databases">
        <title>Complete sequence of chromosome of Pelobacter propionicus DSM 2379.</title>
        <authorList>
            <consortium name="US DOE Joint Genome Institute"/>
            <person name="Copeland A."/>
            <person name="Lucas S."/>
            <person name="Lapidus A."/>
            <person name="Barry K."/>
            <person name="Detter J.C."/>
            <person name="Glavina del Rio T."/>
            <person name="Hammon N."/>
            <person name="Israni S."/>
            <person name="Dalin E."/>
            <person name="Tice H."/>
            <person name="Pitluck S."/>
            <person name="Saunders E."/>
            <person name="Brettin T."/>
            <person name="Bruce D."/>
            <person name="Han C."/>
            <person name="Tapia R."/>
            <person name="Schmutz J."/>
            <person name="Larimer F."/>
            <person name="Land M."/>
            <person name="Hauser L."/>
            <person name="Kyrpides N."/>
            <person name="Kim E."/>
            <person name="Lovley D."/>
            <person name="Richardson P."/>
        </authorList>
    </citation>
    <scope>NUCLEOTIDE SEQUENCE [LARGE SCALE GENOMIC DNA]</scope>
    <source>
        <strain evidence="5">DSM 2379 / NBRC 103807 / OttBd1</strain>
    </source>
</reference>
<dbReference type="EMBL" id="CP000482">
    <property type="protein sequence ID" value="ABL00280.1"/>
    <property type="molecule type" value="Genomic_DNA"/>
</dbReference>
<proteinExistence type="predicted"/>
<feature type="domain" description="PBP" evidence="3">
    <location>
        <begin position="19"/>
        <end position="202"/>
    </location>
</feature>
<dbReference type="Pfam" id="PF12849">
    <property type="entry name" value="PBP_like_2"/>
    <property type="match status" value="1"/>
</dbReference>
<dbReference type="InterPro" id="IPR050811">
    <property type="entry name" value="Phosphate_ABC_transporter"/>
</dbReference>
<keyword evidence="5" id="KW-1185">Reference proteome</keyword>
<accession>A1ASF9</accession>
<dbReference type="HOGENOM" id="CLU_026228_5_1_7"/>
<dbReference type="AlphaFoldDB" id="A1ASF9"/>
<evidence type="ECO:0000256" key="1">
    <source>
        <dbReference type="ARBA" id="ARBA00022729"/>
    </source>
</evidence>
<dbReference type="RefSeq" id="WP_011736532.1">
    <property type="nucleotide sequence ID" value="NC_008609.1"/>
</dbReference>
<dbReference type="Gene3D" id="3.40.190.10">
    <property type="entry name" value="Periplasmic binding protein-like II"/>
    <property type="match status" value="2"/>
</dbReference>
<dbReference type="KEGG" id="ppd:Ppro_2676"/>
<feature type="chain" id="PRO_5002631985" evidence="2">
    <location>
        <begin position="20"/>
        <end position="245"/>
    </location>
</feature>
<evidence type="ECO:0000313" key="4">
    <source>
        <dbReference type="EMBL" id="ABL00280.1"/>
    </source>
</evidence>
<sequence length="245" mass="26053">MKKTALLTMALVASLSLNAAAETIRLNGSSTVTKAVMAKIQEPFKRATGIDLAITGNGSGNGAKDLLDGTCDAAMASESITDLALKLPALSAPDIRTFVVAEDEIKVFVNRGNPVNRLSREQIKGLHTGTIKNWKEVGGPDMEVIVVTSHKNSGNRAAFRSIAMDGEPYTNDAIEEATDIAEIKEVATMKEAISAIGVAFLDDSVKVVEAPRMARQLLLITKGEPGPSVTKLLAFINNEGSRYIK</sequence>
<dbReference type="PANTHER" id="PTHR30570:SF1">
    <property type="entry name" value="PHOSPHATE-BINDING PROTEIN PSTS"/>
    <property type="match status" value="1"/>
</dbReference>
<dbReference type="PANTHER" id="PTHR30570">
    <property type="entry name" value="PERIPLASMIC PHOSPHATE BINDING COMPONENT OF PHOSPHATE ABC TRANSPORTER"/>
    <property type="match status" value="1"/>
</dbReference>
<dbReference type="OrthoDB" id="9783488at2"/>